<organism evidence="1 2">
    <name type="scientific">Ectobacillus funiculus</name>
    <dbReference type="NCBI Taxonomy" id="137993"/>
    <lineage>
        <taxon>Bacteria</taxon>
        <taxon>Bacillati</taxon>
        <taxon>Bacillota</taxon>
        <taxon>Bacilli</taxon>
        <taxon>Bacillales</taxon>
        <taxon>Bacillaceae</taxon>
        <taxon>Ectobacillus</taxon>
    </lineage>
</organism>
<protein>
    <submittedName>
        <fullName evidence="1">YhzD family protein</fullName>
    </submittedName>
</protein>
<evidence type="ECO:0000313" key="1">
    <source>
        <dbReference type="EMBL" id="MFB9761075.1"/>
    </source>
</evidence>
<dbReference type="EMBL" id="JBHMAF010000187">
    <property type="protein sequence ID" value="MFB9761075.1"/>
    <property type="molecule type" value="Genomic_DNA"/>
</dbReference>
<comment type="caution">
    <text evidence="1">The sequence shown here is derived from an EMBL/GenBank/DDBJ whole genome shotgun (WGS) entry which is preliminary data.</text>
</comment>
<dbReference type="Proteomes" id="UP001589609">
    <property type="component" value="Unassembled WGS sequence"/>
</dbReference>
<dbReference type="InterPro" id="IPR025544">
    <property type="entry name" value="YhzD"/>
</dbReference>
<reference evidence="1 2" key="1">
    <citation type="submission" date="2024-09" db="EMBL/GenBank/DDBJ databases">
        <authorList>
            <person name="Sun Q."/>
            <person name="Mori K."/>
        </authorList>
    </citation>
    <scope>NUCLEOTIDE SEQUENCE [LARGE SCALE GENOMIC DNA]</scope>
    <source>
        <strain evidence="1 2">JCM 11201</strain>
    </source>
</reference>
<gene>
    <name evidence="1" type="ORF">ACFFMS_22755</name>
</gene>
<dbReference type="RefSeq" id="WP_379951318.1">
    <property type="nucleotide sequence ID" value="NZ_JBHMAF010000187.1"/>
</dbReference>
<proteinExistence type="predicted"/>
<dbReference type="Pfam" id="PF14120">
    <property type="entry name" value="YhzD"/>
    <property type="match status" value="1"/>
</dbReference>
<accession>A0ABV5WL53</accession>
<keyword evidence="2" id="KW-1185">Reference proteome</keyword>
<name>A0ABV5WL53_9BACI</name>
<sequence>MKVYVLTAFAKDGAKLLEESFGAMTEAEAKQRGEEILQQNDITQTYRCTSSSGKLILFHA</sequence>
<evidence type="ECO:0000313" key="2">
    <source>
        <dbReference type="Proteomes" id="UP001589609"/>
    </source>
</evidence>